<keyword evidence="2" id="KW-0813">Transport</keyword>
<dbReference type="Pfam" id="PF00083">
    <property type="entry name" value="Sugar_tr"/>
    <property type="match status" value="1"/>
</dbReference>
<feature type="domain" description="Major facilitator superfamily (MFS) profile" evidence="7">
    <location>
        <begin position="65"/>
        <end position="483"/>
    </location>
</feature>
<comment type="subcellular location">
    <subcellularLocation>
        <location evidence="1">Membrane</location>
        <topology evidence="1">Multi-pass membrane protein</topology>
    </subcellularLocation>
</comment>
<evidence type="ECO:0000256" key="3">
    <source>
        <dbReference type="ARBA" id="ARBA00022692"/>
    </source>
</evidence>
<feature type="transmembrane region" description="Helical" evidence="6">
    <location>
        <begin position="429"/>
        <end position="452"/>
    </location>
</feature>
<reference evidence="8" key="1">
    <citation type="submission" date="2021-01" db="EMBL/GenBank/DDBJ databases">
        <authorList>
            <person name="Corre E."/>
            <person name="Pelletier E."/>
            <person name="Niang G."/>
            <person name="Scheremetjew M."/>
            <person name="Finn R."/>
            <person name="Kale V."/>
            <person name="Holt S."/>
            <person name="Cochrane G."/>
            <person name="Meng A."/>
            <person name="Brown T."/>
            <person name="Cohen L."/>
        </authorList>
    </citation>
    <scope>NUCLEOTIDE SEQUENCE</scope>
    <source>
        <strain evidence="8">NY070348D</strain>
    </source>
</reference>
<feature type="transmembrane region" description="Helical" evidence="6">
    <location>
        <begin position="371"/>
        <end position="390"/>
    </location>
</feature>
<evidence type="ECO:0000256" key="2">
    <source>
        <dbReference type="ARBA" id="ARBA00022448"/>
    </source>
</evidence>
<feature type="transmembrane region" description="Helical" evidence="6">
    <location>
        <begin position="134"/>
        <end position="154"/>
    </location>
</feature>
<dbReference type="AlphaFoldDB" id="A0A7S2SLB6"/>
<feature type="transmembrane region" description="Helical" evidence="6">
    <location>
        <begin position="65"/>
        <end position="82"/>
    </location>
</feature>
<gene>
    <name evidence="8" type="ORF">QSP1433_LOCUS15271</name>
</gene>
<dbReference type="InterPro" id="IPR005828">
    <property type="entry name" value="MFS_sugar_transport-like"/>
</dbReference>
<evidence type="ECO:0000313" key="8">
    <source>
        <dbReference type="EMBL" id="CAD9703433.1"/>
    </source>
</evidence>
<keyword evidence="5 6" id="KW-0472">Membrane</keyword>
<dbReference type="PROSITE" id="PS50850">
    <property type="entry name" value="MFS"/>
    <property type="match status" value="1"/>
</dbReference>
<feature type="transmembrane region" description="Helical" evidence="6">
    <location>
        <begin position="190"/>
        <end position="213"/>
    </location>
</feature>
<dbReference type="InterPro" id="IPR020846">
    <property type="entry name" value="MFS_dom"/>
</dbReference>
<evidence type="ECO:0000256" key="4">
    <source>
        <dbReference type="ARBA" id="ARBA00022989"/>
    </source>
</evidence>
<keyword evidence="3 6" id="KW-0812">Transmembrane</keyword>
<dbReference type="EMBL" id="HBHK01024227">
    <property type="protein sequence ID" value="CAD9703433.1"/>
    <property type="molecule type" value="Transcribed_RNA"/>
</dbReference>
<keyword evidence="4 6" id="KW-1133">Transmembrane helix</keyword>
<feature type="transmembrane region" description="Helical" evidence="6">
    <location>
        <begin position="219"/>
        <end position="238"/>
    </location>
</feature>
<dbReference type="Gene3D" id="1.20.1250.20">
    <property type="entry name" value="MFS general substrate transporter like domains"/>
    <property type="match status" value="1"/>
</dbReference>
<feature type="transmembrane region" description="Helical" evidence="6">
    <location>
        <begin position="102"/>
        <end position="122"/>
    </location>
</feature>
<feature type="transmembrane region" description="Helical" evidence="6">
    <location>
        <begin position="458"/>
        <end position="478"/>
    </location>
</feature>
<evidence type="ECO:0000256" key="5">
    <source>
        <dbReference type="ARBA" id="ARBA00023136"/>
    </source>
</evidence>
<dbReference type="PANTHER" id="PTHR23511">
    <property type="entry name" value="SYNAPTIC VESICLE GLYCOPROTEIN 2"/>
    <property type="match status" value="1"/>
</dbReference>
<proteinExistence type="predicted"/>
<feature type="transmembrane region" description="Helical" evidence="6">
    <location>
        <begin position="305"/>
        <end position="328"/>
    </location>
</feature>
<evidence type="ECO:0000259" key="7">
    <source>
        <dbReference type="PROSITE" id="PS50850"/>
    </source>
</evidence>
<feature type="transmembrane region" description="Helical" evidence="6">
    <location>
        <begin position="340"/>
        <end position="364"/>
    </location>
</feature>
<evidence type="ECO:0000256" key="1">
    <source>
        <dbReference type="ARBA" id="ARBA00004141"/>
    </source>
</evidence>
<feature type="transmembrane region" description="Helical" evidence="6">
    <location>
        <begin position="396"/>
        <end position="417"/>
    </location>
</feature>
<dbReference type="GO" id="GO:0016020">
    <property type="term" value="C:membrane"/>
    <property type="evidence" value="ECO:0007669"/>
    <property type="project" value="UniProtKB-SubCell"/>
</dbReference>
<feature type="transmembrane region" description="Helical" evidence="6">
    <location>
        <begin position="160"/>
        <end position="178"/>
    </location>
</feature>
<dbReference type="InterPro" id="IPR036259">
    <property type="entry name" value="MFS_trans_sf"/>
</dbReference>
<organism evidence="8">
    <name type="scientific">Mucochytrium quahogii</name>
    <dbReference type="NCBI Taxonomy" id="96639"/>
    <lineage>
        <taxon>Eukaryota</taxon>
        <taxon>Sar</taxon>
        <taxon>Stramenopiles</taxon>
        <taxon>Bigyra</taxon>
        <taxon>Labyrinthulomycetes</taxon>
        <taxon>Thraustochytrida</taxon>
        <taxon>Thraustochytriidae</taxon>
        <taxon>Mucochytrium</taxon>
    </lineage>
</organism>
<evidence type="ECO:0000256" key="6">
    <source>
        <dbReference type="SAM" id="Phobius"/>
    </source>
</evidence>
<protein>
    <recommendedName>
        <fullName evidence="7">Major facilitator superfamily (MFS) profile domain-containing protein</fullName>
    </recommendedName>
</protein>
<dbReference type="PANTHER" id="PTHR23511:SF5">
    <property type="entry name" value="MAJOR FACILITATOR-TYPE TRANSPORTER HXNZ-RELATED"/>
    <property type="match status" value="1"/>
</dbReference>
<accession>A0A7S2SLB6</accession>
<name>A0A7S2SLB6_9STRA</name>
<dbReference type="GO" id="GO:0022857">
    <property type="term" value="F:transmembrane transporter activity"/>
    <property type="evidence" value="ECO:0007669"/>
    <property type="project" value="InterPro"/>
</dbReference>
<sequence>MACSTETGTKESEEEWRGQDVIVIGGDDETGPLLEHSSKPTQIENLRLLDKALEEIGTGKYQKKLLLLAMFSIFVDVSERALTSLLYVEFNKEWHVPPRKMAIVGSLSAVGTMGGSLFFGWFSDRYGRTTAFRFTLISSTLIGLLSSFAPSVMLYALTRLFLGFMSAGNILVCSALLIESVPSSERGRYVAITGFSWGIAHFVMDALAWIVFPLAGWRWMMRITAMVFIPVVLFVKFVEESPRFHVEKGDLVSAVSTVKIIASSNGKQCPDFFCEDNLYRHSKKPDYAPAKSCTSCNMLCTRRHLVLILPLVLVWFCNQFGMGAYGFLPFELKKYLGGDQIHFITALVMSASGIFGTFVNIYFVQRLPRLMILRVGLVATTLFTLCLNIGKHPLPLFAAVFLMHAGSCISTSILYLYTPEVFPTSIRITALGVCLTFTRAADITSPFVVAAVAEVSLFWYSIVFASFFVLALIGTLFLRLETFNKLLFEDGEDTIGAQGGQVKSYKTPKPEVENRKEIVEEDYGDICEL</sequence>
<dbReference type="SUPFAM" id="SSF103473">
    <property type="entry name" value="MFS general substrate transporter"/>
    <property type="match status" value="1"/>
</dbReference>